<feature type="binding site" evidence="9">
    <location>
        <position position="92"/>
    </location>
    <ligand>
        <name>Mg(2+)</name>
        <dbReference type="ChEBI" id="CHEBI:18420"/>
    </ligand>
</feature>
<dbReference type="EMBL" id="JACOQK010000001">
    <property type="protein sequence ID" value="MBC5787851.1"/>
    <property type="molecule type" value="Genomic_DNA"/>
</dbReference>
<comment type="cofactor">
    <cofactor evidence="9">
        <name>Mg(2+)</name>
        <dbReference type="ChEBI" id="CHEBI:18420"/>
    </cofactor>
    <text evidence="9">Binds 1 Mg(2+) ion per subunit.</text>
</comment>
<feature type="binding site" evidence="9">
    <location>
        <position position="111"/>
    </location>
    <ligand>
        <name>4-amino-2-methyl-5-(diphosphooxymethyl)pyrimidine</name>
        <dbReference type="ChEBI" id="CHEBI:57841"/>
    </ligand>
</feature>
<evidence type="ECO:0000256" key="7">
    <source>
        <dbReference type="ARBA" id="ARBA00047851"/>
    </source>
</evidence>
<comment type="function">
    <text evidence="9">Condenses 4-methyl-5-(beta-hydroxyethyl)thiazole monophosphate (THZ-P) and 2-methyl-4-amino-5-hydroxymethyl pyrimidine pyrophosphate (HMP-PP) to form thiamine monophosphate (TMP).</text>
</comment>
<keyword evidence="5 9" id="KW-0784">Thiamine biosynthesis</keyword>
<evidence type="ECO:0000256" key="3">
    <source>
        <dbReference type="ARBA" id="ARBA00022723"/>
    </source>
</evidence>
<evidence type="ECO:0000256" key="6">
    <source>
        <dbReference type="ARBA" id="ARBA00047334"/>
    </source>
</evidence>
<feature type="domain" description="Thiamine phosphate synthase/TenI" evidence="12">
    <location>
        <begin position="10"/>
        <end position="190"/>
    </location>
</feature>
<evidence type="ECO:0000313" key="13">
    <source>
        <dbReference type="EMBL" id="MBC5787851.1"/>
    </source>
</evidence>
<evidence type="ECO:0000256" key="9">
    <source>
        <dbReference type="HAMAP-Rule" id="MF_00097"/>
    </source>
</evidence>
<feature type="binding site" evidence="9">
    <location>
        <position position="167"/>
    </location>
    <ligand>
        <name>2-[(2R,5Z)-2-carboxy-4-methylthiazol-5(2H)-ylidene]ethyl phosphate</name>
        <dbReference type="ChEBI" id="CHEBI:62899"/>
    </ligand>
</feature>
<reference evidence="13 14" key="1">
    <citation type="submission" date="2020-08" db="EMBL/GenBank/DDBJ databases">
        <title>Genome public.</title>
        <authorList>
            <person name="Liu C."/>
            <person name="Sun Q."/>
        </authorList>
    </citation>
    <scope>NUCLEOTIDE SEQUENCE [LARGE SCALE GENOMIC DNA]</scope>
    <source>
        <strain evidence="13 14">NSJ-27</strain>
    </source>
</reference>
<dbReference type="CDD" id="cd00564">
    <property type="entry name" value="TMP_TenI"/>
    <property type="match status" value="1"/>
</dbReference>
<protein>
    <recommendedName>
        <fullName evidence="9">Thiamine-phosphate synthase</fullName>
        <shortName evidence="9">TP synthase</shortName>
        <shortName evidence="9">TPS</shortName>
        <ecNumber evidence="9">2.5.1.3</ecNumber>
    </recommendedName>
    <alternativeName>
        <fullName evidence="9">Thiamine-phosphate pyrophosphorylase</fullName>
        <shortName evidence="9">TMP pyrophosphorylase</shortName>
        <shortName evidence="9">TMP-PPase</shortName>
    </alternativeName>
</protein>
<evidence type="ECO:0000259" key="12">
    <source>
        <dbReference type="Pfam" id="PF02581"/>
    </source>
</evidence>
<evidence type="ECO:0000313" key="14">
    <source>
        <dbReference type="Proteomes" id="UP000649151"/>
    </source>
</evidence>
<dbReference type="NCBIfam" id="TIGR00693">
    <property type="entry name" value="thiE"/>
    <property type="match status" value="1"/>
</dbReference>
<evidence type="ECO:0000256" key="4">
    <source>
        <dbReference type="ARBA" id="ARBA00022842"/>
    </source>
</evidence>
<feature type="binding site" evidence="9">
    <location>
        <begin position="137"/>
        <end position="139"/>
    </location>
    <ligand>
        <name>2-[(2R,5Z)-2-carboxy-4-methylthiazol-5(2H)-ylidene]ethyl phosphate</name>
        <dbReference type="ChEBI" id="CHEBI:62899"/>
    </ligand>
</feature>
<comment type="catalytic activity">
    <reaction evidence="8 9 10">
        <text>2-[(2R,5Z)-2-carboxy-4-methylthiazol-5(2H)-ylidene]ethyl phosphate + 4-amino-2-methyl-5-(diphosphooxymethyl)pyrimidine + 2 H(+) = thiamine phosphate + CO2 + diphosphate</text>
        <dbReference type="Rhea" id="RHEA:47844"/>
        <dbReference type="ChEBI" id="CHEBI:15378"/>
        <dbReference type="ChEBI" id="CHEBI:16526"/>
        <dbReference type="ChEBI" id="CHEBI:33019"/>
        <dbReference type="ChEBI" id="CHEBI:37575"/>
        <dbReference type="ChEBI" id="CHEBI:57841"/>
        <dbReference type="ChEBI" id="CHEBI:62899"/>
        <dbReference type="EC" id="2.5.1.3"/>
    </reaction>
</comment>
<dbReference type="SUPFAM" id="SSF51391">
    <property type="entry name" value="Thiamin phosphate synthase"/>
    <property type="match status" value="1"/>
</dbReference>
<sequence length="213" mass="22788">MKFTPDDLLLYAVTDRSWLGDHDLVDQVEETILAGTTIVQLREKELSDKDFLAEAVKIQSVCQKHNIPFIINDNLEVAIACGADGIHVGQSDLAANQVRERLGKDKIIGVSAQTVEQAILAEQMGADYLGVGAVFSTSTKLDASDVSFDTLKQICKAVSIPVVAIGGINAHNLLQLSGSGVNGVAVVSAIFAQNDISKATRELRQLAEKMVKA</sequence>
<comment type="catalytic activity">
    <reaction evidence="7 9 10">
        <text>2-(2-carboxy-4-methylthiazol-5-yl)ethyl phosphate + 4-amino-2-methyl-5-(diphosphooxymethyl)pyrimidine + 2 H(+) = thiamine phosphate + CO2 + diphosphate</text>
        <dbReference type="Rhea" id="RHEA:47848"/>
        <dbReference type="ChEBI" id="CHEBI:15378"/>
        <dbReference type="ChEBI" id="CHEBI:16526"/>
        <dbReference type="ChEBI" id="CHEBI:33019"/>
        <dbReference type="ChEBI" id="CHEBI:37575"/>
        <dbReference type="ChEBI" id="CHEBI:57841"/>
        <dbReference type="ChEBI" id="CHEBI:62890"/>
        <dbReference type="EC" id="2.5.1.3"/>
    </reaction>
</comment>
<feature type="binding site" evidence="9">
    <location>
        <position position="73"/>
    </location>
    <ligand>
        <name>Mg(2+)</name>
        <dbReference type="ChEBI" id="CHEBI:18420"/>
    </ligand>
</feature>
<dbReference type="InterPro" id="IPR036206">
    <property type="entry name" value="ThiamineP_synth_sf"/>
</dbReference>
<gene>
    <name evidence="9 13" type="primary">thiE</name>
    <name evidence="13" type="ORF">H8Z77_07445</name>
</gene>
<dbReference type="InterPro" id="IPR034291">
    <property type="entry name" value="TMP_synthase"/>
</dbReference>
<dbReference type="InterPro" id="IPR022998">
    <property type="entry name" value="ThiamineP_synth_TenI"/>
</dbReference>
<dbReference type="Gene3D" id="3.20.20.70">
    <property type="entry name" value="Aldolase class I"/>
    <property type="match status" value="1"/>
</dbReference>
<keyword evidence="14" id="KW-1185">Reference proteome</keyword>
<comment type="catalytic activity">
    <reaction evidence="6 9 10">
        <text>4-methyl-5-(2-phosphooxyethyl)-thiazole + 4-amino-2-methyl-5-(diphosphooxymethyl)pyrimidine + H(+) = thiamine phosphate + diphosphate</text>
        <dbReference type="Rhea" id="RHEA:22328"/>
        <dbReference type="ChEBI" id="CHEBI:15378"/>
        <dbReference type="ChEBI" id="CHEBI:33019"/>
        <dbReference type="ChEBI" id="CHEBI:37575"/>
        <dbReference type="ChEBI" id="CHEBI:57841"/>
        <dbReference type="ChEBI" id="CHEBI:58296"/>
        <dbReference type="EC" id="2.5.1.3"/>
    </reaction>
</comment>
<feature type="binding site" evidence="9">
    <location>
        <begin position="40"/>
        <end position="44"/>
    </location>
    <ligand>
        <name>4-amino-2-methyl-5-(diphosphooxymethyl)pyrimidine</name>
        <dbReference type="ChEBI" id="CHEBI:57841"/>
    </ligand>
</feature>
<proteinExistence type="inferred from homology"/>
<organism evidence="13 14">
    <name type="scientific">Clostridium facile</name>
    <dbReference type="NCBI Taxonomy" id="2763035"/>
    <lineage>
        <taxon>Bacteria</taxon>
        <taxon>Bacillati</taxon>
        <taxon>Bacillota</taxon>
        <taxon>Clostridia</taxon>
        <taxon>Eubacteriales</taxon>
        <taxon>Clostridiaceae</taxon>
        <taxon>Clostridium</taxon>
    </lineage>
</organism>
<comment type="caution">
    <text evidence="13">The sequence shown here is derived from an EMBL/GenBank/DDBJ whole genome shotgun (WGS) entry which is preliminary data.</text>
</comment>
<evidence type="ECO:0000256" key="8">
    <source>
        <dbReference type="ARBA" id="ARBA00047883"/>
    </source>
</evidence>
<dbReference type="Proteomes" id="UP000649151">
    <property type="component" value="Unassembled WGS sequence"/>
</dbReference>
<dbReference type="RefSeq" id="WP_186996633.1">
    <property type="nucleotide sequence ID" value="NZ_JACOQK010000001.1"/>
</dbReference>
<dbReference type="GO" id="GO:0004789">
    <property type="term" value="F:thiamine-phosphate diphosphorylase activity"/>
    <property type="evidence" value="ECO:0007669"/>
    <property type="project" value="UniProtKB-EC"/>
</dbReference>
<evidence type="ECO:0000256" key="11">
    <source>
        <dbReference type="RuleBase" id="RU004253"/>
    </source>
</evidence>
<dbReference type="PANTHER" id="PTHR20857:SF23">
    <property type="entry name" value="THIAMINE BIOSYNTHETIC BIFUNCTIONAL ENZYME"/>
    <property type="match status" value="1"/>
</dbReference>
<dbReference type="EC" id="2.5.1.3" evidence="9"/>
<evidence type="ECO:0000256" key="5">
    <source>
        <dbReference type="ARBA" id="ARBA00022977"/>
    </source>
</evidence>
<comment type="similarity">
    <text evidence="9 10">Belongs to the thiamine-phosphate synthase family.</text>
</comment>
<dbReference type="HAMAP" id="MF_00097">
    <property type="entry name" value="TMP_synthase"/>
    <property type="match status" value="1"/>
</dbReference>
<dbReference type="PANTHER" id="PTHR20857">
    <property type="entry name" value="THIAMINE-PHOSPHATE PYROPHOSPHORYLASE"/>
    <property type="match status" value="1"/>
</dbReference>
<name>A0ABR7IRT9_9CLOT</name>
<evidence type="ECO:0000256" key="1">
    <source>
        <dbReference type="ARBA" id="ARBA00005165"/>
    </source>
</evidence>
<evidence type="ECO:0000256" key="2">
    <source>
        <dbReference type="ARBA" id="ARBA00022679"/>
    </source>
</evidence>
<comment type="pathway">
    <text evidence="1 9 11">Cofactor biosynthesis; thiamine diphosphate biosynthesis; thiamine phosphate from 4-amino-2-methyl-5-diphosphomethylpyrimidine and 4-methyl-5-(2-phosphoethyl)-thiazole: step 1/1.</text>
</comment>
<feature type="binding site" evidence="9">
    <location>
        <position position="140"/>
    </location>
    <ligand>
        <name>4-amino-2-methyl-5-(diphosphooxymethyl)pyrimidine</name>
        <dbReference type="ChEBI" id="CHEBI:57841"/>
    </ligand>
</feature>
<dbReference type="Pfam" id="PF02581">
    <property type="entry name" value="TMP-TENI"/>
    <property type="match status" value="1"/>
</dbReference>
<dbReference type="InterPro" id="IPR013785">
    <property type="entry name" value="Aldolase_TIM"/>
</dbReference>
<keyword evidence="4 9" id="KW-0460">Magnesium</keyword>
<accession>A0ABR7IRT9</accession>
<feature type="binding site" evidence="9">
    <location>
        <begin position="187"/>
        <end position="188"/>
    </location>
    <ligand>
        <name>2-[(2R,5Z)-2-carboxy-4-methylthiazol-5(2H)-ylidene]ethyl phosphate</name>
        <dbReference type="ChEBI" id="CHEBI:62899"/>
    </ligand>
</feature>
<keyword evidence="2 9" id="KW-0808">Transferase</keyword>
<feature type="binding site" evidence="9">
    <location>
        <position position="72"/>
    </location>
    <ligand>
        <name>4-amino-2-methyl-5-(diphosphooxymethyl)pyrimidine</name>
        <dbReference type="ChEBI" id="CHEBI:57841"/>
    </ligand>
</feature>
<evidence type="ECO:0000256" key="10">
    <source>
        <dbReference type="RuleBase" id="RU003826"/>
    </source>
</evidence>
<keyword evidence="3 9" id="KW-0479">Metal-binding</keyword>